<sequence length="383" mass="38788">MTSDVDPAVPEPVSGAGRRRRGRRAGRVAVVVAAVAVAGTAAVAATGFGYDAVLGGNEQNGETGGGLPPQTAQVSRQTLVDSQTESGELGYGNSTTVSGRVGGTLTGLPSTGSTIKRGQALYRLDNTPVLLLYGSLPAYRALSPGVEGADVKQFEENLRALGYDGFTVDDAYSVSTASAVRKWQEDLGLPQTGTVELGRIAYAAGAVRVDTHEAALGDAVQPGTAVLSYTGSARVVTVELDVADQRLAKKGTAVSLTLPDGKTTAGKITKVETVIDTGSGSQGGGQEDPKTKIKVTVTVTDAKALAGLDQAAVDVAFTASQRENVLTVPVAALLALAEGGYGVQVVDGASTRIVAVQTGMFASGRVEVTGDGLAEGMKVGIPA</sequence>
<dbReference type="InterPro" id="IPR036366">
    <property type="entry name" value="PGBDSf"/>
</dbReference>
<organism evidence="4 5">
    <name type="scientific">Phytohabitans aurantiacus</name>
    <dbReference type="NCBI Taxonomy" id="3016789"/>
    <lineage>
        <taxon>Bacteria</taxon>
        <taxon>Bacillati</taxon>
        <taxon>Actinomycetota</taxon>
        <taxon>Actinomycetes</taxon>
        <taxon>Micromonosporales</taxon>
        <taxon>Micromonosporaceae</taxon>
    </lineage>
</organism>
<evidence type="ECO:0000256" key="1">
    <source>
        <dbReference type="SAM" id="MobiDB-lite"/>
    </source>
</evidence>
<dbReference type="PANTHER" id="PTHR30469:SF15">
    <property type="entry name" value="HLYD FAMILY OF SECRETION PROTEINS"/>
    <property type="match status" value="1"/>
</dbReference>
<keyword evidence="2" id="KW-0472">Membrane</keyword>
<dbReference type="PANTHER" id="PTHR30469">
    <property type="entry name" value="MULTIDRUG RESISTANCE PROTEIN MDTA"/>
    <property type="match status" value="1"/>
</dbReference>
<comment type="caution">
    <text evidence="4">The sequence shown here is derived from an EMBL/GenBank/DDBJ whole genome shotgun (WGS) entry which is preliminary data.</text>
</comment>
<dbReference type="SUPFAM" id="SSF47090">
    <property type="entry name" value="PGBD-like"/>
    <property type="match status" value="1"/>
</dbReference>
<keyword evidence="5" id="KW-1185">Reference proteome</keyword>
<evidence type="ECO:0000313" key="4">
    <source>
        <dbReference type="EMBL" id="GLI01296.1"/>
    </source>
</evidence>
<feature type="region of interest" description="Disordered" evidence="1">
    <location>
        <begin position="1"/>
        <end position="22"/>
    </location>
</feature>
<protein>
    <submittedName>
        <fullName evidence="4">Peptidoglycan-binding protein</fullName>
    </submittedName>
</protein>
<dbReference type="Pfam" id="PF01471">
    <property type="entry name" value="PG_binding_1"/>
    <property type="match status" value="1"/>
</dbReference>
<dbReference type="InterPro" id="IPR036365">
    <property type="entry name" value="PGBD-like_sf"/>
</dbReference>
<dbReference type="Gene3D" id="2.40.420.20">
    <property type="match status" value="1"/>
</dbReference>
<dbReference type="InterPro" id="IPR002477">
    <property type="entry name" value="Peptidoglycan-bd-like"/>
</dbReference>
<feature type="transmembrane region" description="Helical" evidence="2">
    <location>
        <begin position="28"/>
        <end position="50"/>
    </location>
</feature>
<name>A0ABQ5R6V6_9ACTN</name>
<reference evidence="4" key="1">
    <citation type="submission" date="2022-12" db="EMBL/GenBank/DDBJ databases">
        <title>New Phytohabitans aurantiacus sp. RD004123 nov., an actinomycete isolated from soil.</title>
        <authorList>
            <person name="Triningsih D.W."/>
            <person name="Harunari E."/>
            <person name="Igarashi Y."/>
        </authorList>
    </citation>
    <scope>NUCLEOTIDE SEQUENCE</scope>
    <source>
        <strain evidence="4">RD004123</strain>
    </source>
</reference>
<proteinExistence type="predicted"/>
<keyword evidence="2" id="KW-0812">Transmembrane</keyword>
<evidence type="ECO:0000259" key="3">
    <source>
        <dbReference type="Pfam" id="PF01471"/>
    </source>
</evidence>
<dbReference type="Gene3D" id="1.10.101.10">
    <property type="entry name" value="PGBD-like superfamily/PGBD"/>
    <property type="match status" value="1"/>
</dbReference>
<accession>A0ABQ5R6V6</accession>
<evidence type="ECO:0000256" key="2">
    <source>
        <dbReference type="SAM" id="Phobius"/>
    </source>
</evidence>
<gene>
    <name evidence="4" type="ORF">Pa4123_65720</name>
</gene>
<dbReference type="Proteomes" id="UP001144280">
    <property type="component" value="Unassembled WGS sequence"/>
</dbReference>
<evidence type="ECO:0000313" key="5">
    <source>
        <dbReference type="Proteomes" id="UP001144280"/>
    </source>
</evidence>
<feature type="domain" description="Peptidoglycan binding-like" evidence="3">
    <location>
        <begin position="148"/>
        <end position="195"/>
    </location>
</feature>
<dbReference type="EMBL" id="BSDI01000042">
    <property type="protein sequence ID" value="GLI01296.1"/>
    <property type="molecule type" value="Genomic_DNA"/>
</dbReference>
<keyword evidence="2" id="KW-1133">Transmembrane helix</keyword>